<dbReference type="Pfam" id="PF04542">
    <property type="entry name" value="Sigma70_r2"/>
    <property type="match status" value="1"/>
</dbReference>
<dbReference type="InterPro" id="IPR007627">
    <property type="entry name" value="RNA_pol_sigma70_r2"/>
</dbReference>
<keyword evidence="3" id="KW-0731">Sigma factor</keyword>
<evidence type="ECO:0000313" key="9">
    <source>
        <dbReference type="Proteomes" id="UP000318825"/>
    </source>
</evidence>
<dbReference type="GO" id="GO:0006352">
    <property type="term" value="P:DNA-templated transcription initiation"/>
    <property type="evidence" value="ECO:0007669"/>
    <property type="project" value="InterPro"/>
</dbReference>
<sequence length="181" mass="21540">MLRCLAWVVRREAFMIWDIQNLFRRHAREIDRFLRRRGHNPDTAADLTQDAFVRLLTATPSSSDDNPRAYLHRVAHNLSVDLMRRERRILNVYLPDEEMRQVADTAPLPEAFVYDRQRLQIVDKAMLELPEKTRRAFEMHRMGEKTMAEVAVELGLSTSRTWTLIRRAYRHLRERLNDDAI</sequence>
<dbReference type="Gene3D" id="1.10.10.10">
    <property type="entry name" value="Winged helix-like DNA-binding domain superfamily/Winged helix DNA-binding domain"/>
    <property type="match status" value="1"/>
</dbReference>
<dbReference type="NCBIfam" id="TIGR02937">
    <property type="entry name" value="sigma70-ECF"/>
    <property type="match status" value="1"/>
</dbReference>
<dbReference type="SUPFAM" id="SSF88659">
    <property type="entry name" value="Sigma3 and sigma4 domains of RNA polymerase sigma factors"/>
    <property type="match status" value="1"/>
</dbReference>
<reference evidence="8 9" key="1">
    <citation type="submission" date="2019-06" db="EMBL/GenBank/DDBJ databases">
        <title>Whole genome shotgun sequence of Nitrobacter winogradskyi NBRC 14297.</title>
        <authorList>
            <person name="Hosoyama A."/>
            <person name="Uohara A."/>
            <person name="Ohji S."/>
            <person name="Ichikawa N."/>
        </authorList>
    </citation>
    <scope>NUCLEOTIDE SEQUENCE [LARGE SCALE GENOMIC DNA]</scope>
    <source>
        <strain evidence="8 9">NBRC 14297</strain>
    </source>
</reference>
<dbReference type="InterPro" id="IPR036388">
    <property type="entry name" value="WH-like_DNA-bd_sf"/>
</dbReference>
<feature type="domain" description="RNA polymerase sigma-70 region 2" evidence="6">
    <location>
        <begin position="22"/>
        <end position="88"/>
    </location>
</feature>
<dbReference type="Proteomes" id="UP000318825">
    <property type="component" value="Unassembled WGS sequence"/>
</dbReference>
<evidence type="ECO:0000259" key="7">
    <source>
        <dbReference type="Pfam" id="PF08281"/>
    </source>
</evidence>
<organism evidence="8 9">
    <name type="scientific">Nitrobacter winogradskyi</name>
    <name type="common">Nitrobacter agilis</name>
    <dbReference type="NCBI Taxonomy" id="913"/>
    <lineage>
        <taxon>Bacteria</taxon>
        <taxon>Pseudomonadati</taxon>
        <taxon>Pseudomonadota</taxon>
        <taxon>Alphaproteobacteria</taxon>
        <taxon>Hyphomicrobiales</taxon>
        <taxon>Nitrobacteraceae</taxon>
        <taxon>Nitrobacter</taxon>
    </lineage>
</organism>
<dbReference type="GO" id="GO:0003677">
    <property type="term" value="F:DNA binding"/>
    <property type="evidence" value="ECO:0007669"/>
    <property type="project" value="UniProtKB-KW"/>
</dbReference>
<dbReference type="AlphaFoldDB" id="A0A4Y3WFP4"/>
<accession>A0A4Y3WFP4</accession>
<dbReference type="PANTHER" id="PTHR43133">
    <property type="entry name" value="RNA POLYMERASE ECF-TYPE SIGMA FACTO"/>
    <property type="match status" value="1"/>
</dbReference>
<dbReference type="Gene3D" id="1.10.1740.10">
    <property type="match status" value="1"/>
</dbReference>
<dbReference type="InterPro" id="IPR013249">
    <property type="entry name" value="RNA_pol_sigma70_r4_t2"/>
</dbReference>
<dbReference type="SUPFAM" id="SSF88946">
    <property type="entry name" value="Sigma2 domain of RNA polymerase sigma factors"/>
    <property type="match status" value="1"/>
</dbReference>
<evidence type="ECO:0000256" key="2">
    <source>
        <dbReference type="ARBA" id="ARBA00023015"/>
    </source>
</evidence>
<feature type="domain" description="RNA polymerase sigma factor 70 region 4 type 2" evidence="7">
    <location>
        <begin position="120"/>
        <end position="172"/>
    </location>
</feature>
<evidence type="ECO:0000256" key="4">
    <source>
        <dbReference type="ARBA" id="ARBA00023125"/>
    </source>
</evidence>
<dbReference type="Pfam" id="PF08281">
    <property type="entry name" value="Sigma70_r4_2"/>
    <property type="match status" value="1"/>
</dbReference>
<dbReference type="InterPro" id="IPR013325">
    <property type="entry name" value="RNA_pol_sigma_r2"/>
</dbReference>
<evidence type="ECO:0000256" key="1">
    <source>
        <dbReference type="ARBA" id="ARBA00010641"/>
    </source>
</evidence>
<name>A0A4Y3WFP4_NITWI</name>
<dbReference type="EMBL" id="BJNF01000139">
    <property type="protein sequence ID" value="GEC17694.1"/>
    <property type="molecule type" value="Genomic_DNA"/>
</dbReference>
<gene>
    <name evidence="8" type="ORF">NWI01_35860</name>
</gene>
<evidence type="ECO:0000256" key="5">
    <source>
        <dbReference type="ARBA" id="ARBA00023163"/>
    </source>
</evidence>
<dbReference type="InterPro" id="IPR013324">
    <property type="entry name" value="RNA_pol_sigma_r3/r4-like"/>
</dbReference>
<proteinExistence type="inferred from homology"/>
<dbReference type="GO" id="GO:0016987">
    <property type="term" value="F:sigma factor activity"/>
    <property type="evidence" value="ECO:0007669"/>
    <property type="project" value="UniProtKB-KW"/>
</dbReference>
<keyword evidence="4" id="KW-0238">DNA-binding</keyword>
<keyword evidence="2" id="KW-0805">Transcription regulation</keyword>
<dbReference type="InterPro" id="IPR039425">
    <property type="entry name" value="RNA_pol_sigma-70-like"/>
</dbReference>
<evidence type="ECO:0000259" key="6">
    <source>
        <dbReference type="Pfam" id="PF04542"/>
    </source>
</evidence>
<keyword evidence="5" id="KW-0804">Transcription</keyword>
<protein>
    <submittedName>
        <fullName evidence="8">RNA polymerase sigma factor</fullName>
    </submittedName>
</protein>
<dbReference type="InterPro" id="IPR014284">
    <property type="entry name" value="RNA_pol_sigma-70_dom"/>
</dbReference>
<evidence type="ECO:0000256" key="3">
    <source>
        <dbReference type="ARBA" id="ARBA00023082"/>
    </source>
</evidence>
<dbReference type="PANTHER" id="PTHR43133:SF8">
    <property type="entry name" value="RNA POLYMERASE SIGMA FACTOR HI_1459-RELATED"/>
    <property type="match status" value="1"/>
</dbReference>
<comment type="caution">
    <text evidence="8">The sequence shown here is derived from an EMBL/GenBank/DDBJ whole genome shotgun (WGS) entry which is preliminary data.</text>
</comment>
<comment type="similarity">
    <text evidence="1">Belongs to the sigma-70 factor family. ECF subfamily.</text>
</comment>
<evidence type="ECO:0000313" key="8">
    <source>
        <dbReference type="EMBL" id="GEC17694.1"/>
    </source>
</evidence>